<evidence type="ECO:0000259" key="3">
    <source>
        <dbReference type="Pfam" id="PF17919"/>
    </source>
</evidence>
<evidence type="ECO:0000313" key="4">
    <source>
        <dbReference type="EMBL" id="GJT34402.1"/>
    </source>
</evidence>
<dbReference type="Gene3D" id="2.40.70.10">
    <property type="entry name" value="Acid Proteases"/>
    <property type="match status" value="1"/>
</dbReference>
<proteinExistence type="predicted"/>
<dbReference type="PANTHER" id="PTHR24559">
    <property type="entry name" value="TRANSPOSON TY3-I GAG-POL POLYPROTEIN"/>
    <property type="match status" value="1"/>
</dbReference>
<dbReference type="Gene3D" id="3.30.70.270">
    <property type="match status" value="2"/>
</dbReference>
<feature type="compositionally biased region" description="Polar residues" evidence="1">
    <location>
        <begin position="126"/>
        <end position="137"/>
    </location>
</feature>
<sequence>MRIMKLGQKAILRFDQKAVMRFDQNAVLRFDQNAVLRFDQNAMLRYDQNAVLRFDQNAVLRFDQNAMLRFDQNAVLRFDQNAMLRFDQNAVLRFDQNAVLRFDQNAVLRFDQNALQFTKTQRRMSQKGTLSSNTVTNPREDLKGITTRSGVAYKGPTIPTTSSPPKVVECETKVIKDTVPPTNNGSIEDVQPPVVQVETHVLISEPVEAPVSASKPNPKPSIPYPSRLKDQKPHEKANNQMEKFYQIFQDLYFDISFADALILIHKFASTLKSLISNKEKLFELAKTPLNEHCSAVLLKKLPKKLGDPDKFLIPCDFLGMDECLALADLGASINLMPLSVWGKLSLPELTPTCMTLELADRSISLPVGVAEDVSGKVGKFHFPADFVVVDFDADPRYAQEVLGFSDTSNSGNPTPTSEPIVSTSSPTLTPFWDSDFLHEETDAFLAIEDEPISLEINNSYYDSEGDILLLKEFLNDDPSSPPLPPQELKVVEPKNEKSSIDEPPEVELKDLPPHLKYTFLEGTDKLPVVISKDLKDEVKAALIKILMEDDFKPAFQHQRRVNLKIYEVIKKEVLKLLDAGLIYPISDSPWVSPVHYVPKKGGFTVVENDENELIPTRLVTGWCVCIDYRKLNDDTRKDHFPLPFMDQMLERLAGNEYYCFLDGFSGYFQIPIDPPDQEKTTFTCPYGTFAYLRMPFSLCNAPGTFQRCMMAIFHDMIEKTMEVFMDDFSENSHFMVKEGIVLGHKISKNEIEVDKAKVDVIAKLLQDFSKIAQPMTRLLEKDTPFFFSKECIEAFQTLKKKLTEAPILVAPDWDLPFELMCDVSDFAIGAVLGQRKTKHFQPIHYASKTMTDA</sequence>
<evidence type="ECO:0000256" key="1">
    <source>
        <dbReference type="SAM" id="MobiDB-lite"/>
    </source>
</evidence>
<feature type="region of interest" description="Disordered" evidence="1">
    <location>
        <begin position="404"/>
        <end position="425"/>
    </location>
</feature>
<feature type="domain" description="Reverse transcriptase" evidence="2">
    <location>
        <begin position="623"/>
        <end position="756"/>
    </location>
</feature>
<dbReference type="InterPro" id="IPR041577">
    <property type="entry name" value="RT_RNaseH_2"/>
</dbReference>
<dbReference type="InterPro" id="IPR043502">
    <property type="entry name" value="DNA/RNA_pol_sf"/>
</dbReference>
<dbReference type="InterPro" id="IPR021109">
    <property type="entry name" value="Peptidase_aspartic_dom_sf"/>
</dbReference>
<keyword evidence="4" id="KW-0548">Nucleotidyltransferase</keyword>
<protein>
    <submittedName>
        <fullName evidence="4">Reverse transcriptase domain-containing protein</fullName>
    </submittedName>
</protein>
<dbReference type="InterPro" id="IPR053134">
    <property type="entry name" value="RNA-dir_DNA_polymerase"/>
</dbReference>
<dbReference type="SUPFAM" id="SSF56672">
    <property type="entry name" value="DNA/RNA polymerases"/>
    <property type="match status" value="1"/>
</dbReference>
<evidence type="ECO:0000259" key="2">
    <source>
        <dbReference type="Pfam" id="PF00078"/>
    </source>
</evidence>
<feature type="domain" description="Reverse transcriptase/retrotransposon-derived protein RNase H-like" evidence="3">
    <location>
        <begin position="788"/>
        <end position="853"/>
    </location>
</feature>
<dbReference type="Proteomes" id="UP001151760">
    <property type="component" value="Unassembled WGS sequence"/>
</dbReference>
<name>A0ABQ5D6G3_9ASTR</name>
<dbReference type="InterPro" id="IPR043128">
    <property type="entry name" value="Rev_trsase/Diguanyl_cyclase"/>
</dbReference>
<keyword evidence="4" id="KW-0695">RNA-directed DNA polymerase</keyword>
<organism evidence="4 5">
    <name type="scientific">Tanacetum coccineum</name>
    <dbReference type="NCBI Taxonomy" id="301880"/>
    <lineage>
        <taxon>Eukaryota</taxon>
        <taxon>Viridiplantae</taxon>
        <taxon>Streptophyta</taxon>
        <taxon>Embryophyta</taxon>
        <taxon>Tracheophyta</taxon>
        <taxon>Spermatophyta</taxon>
        <taxon>Magnoliopsida</taxon>
        <taxon>eudicotyledons</taxon>
        <taxon>Gunneridae</taxon>
        <taxon>Pentapetalae</taxon>
        <taxon>asterids</taxon>
        <taxon>campanulids</taxon>
        <taxon>Asterales</taxon>
        <taxon>Asteraceae</taxon>
        <taxon>Asteroideae</taxon>
        <taxon>Anthemideae</taxon>
        <taxon>Anthemidinae</taxon>
        <taxon>Tanacetum</taxon>
    </lineage>
</organism>
<evidence type="ECO:0000313" key="5">
    <source>
        <dbReference type="Proteomes" id="UP001151760"/>
    </source>
</evidence>
<feature type="region of interest" description="Disordered" evidence="1">
    <location>
        <begin position="478"/>
        <end position="503"/>
    </location>
</feature>
<feature type="region of interest" description="Disordered" evidence="1">
    <location>
        <begin position="121"/>
        <end position="141"/>
    </location>
</feature>
<dbReference type="CDD" id="cd01647">
    <property type="entry name" value="RT_LTR"/>
    <property type="match status" value="1"/>
</dbReference>
<dbReference type="PANTHER" id="PTHR24559:SF444">
    <property type="entry name" value="REVERSE TRANSCRIPTASE DOMAIN-CONTAINING PROTEIN"/>
    <property type="match status" value="1"/>
</dbReference>
<dbReference type="Gene3D" id="3.10.10.10">
    <property type="entry name" value="HIV Type 1 Reverse Transcriptase, subunit A, domain 1"/>
    <property type="match status" value="1"/>
</dbReference>
<feature type="compositionally biased region" description="Basic and acidic residues" evidence="1">
    <location>
        <begin position="489"/>
        <end position="503"/>
    </location>
</feature>
<reference evidence="4" key="2">
    <citation type="submission" date="2022-01" db="EMBL/GenBank/DDBJ databases">
        <authorList>
            <person name="Yamashiro T."/>
            <person name="Shiraishi A."/>
            <person name="Satake H."/>
            <person name="Nakayama K."/>
        </authorList>
    </citation>
    <scope>NUCLEOTIDE SEQUENCE</scope>
</reference>
<dbReference type="InterPro" id="IPR000477">
    <property type="entry name" value="RT_dom"/>
</dbReference>
<reference evidence="4" key="1">
    <citation type="journal article" date="2022" name="Int. J. Mol. Sci.">
        <title>Draft Genome of Tanacetum Coccineum: Genomic Comparison of Closely Related Tanacetum-Family Plants.</title>
        <authorList>
            <person name="Yamashiro T."/>
            <person name="Shiraishi A."/>
            <person name="Nakayama K."/>
            <person name="Satake H."/>
        </authorList>
    </citation>
    <scope>NUCLEOTIDE SEQUENCE</scope>
</reference>
<dbReference type="Pfam" id="PF00078">
    <property type="entry name" value="RVT_1"/>
    <property type="match status" value="1"/>
</dbReference>
<accession>A0ABQ5D6G3</accession>
<dbReference type="Pfam" id="PF17919">
    <property type="entry name" value="RT_RNaseH_2"/>
    <property type="match status" value="1"/>
</dbReference>
<feature type="region of interest" description="Disordered" evidence="1">
    <location>
        <begin position="208"/>
        <end position="234"/>
    </location>
</feature>
<gene>
    <name evidence="4" type="ORF">Tco_0924821</name>
</gene>
<keyword evidence="5" id="KW-1185">Reference proteome</keyword>
<dbReference type="CDD" id="cd00303">
    <property type="entry name" value="retropepsin_like"/>
    <property type="match status" value="1"/>
</dbReference>
<keyword evidence="4" id="KW-0808">Transferase</keyword>
<feature type="compositionally biased region" description="Polar residues" evidence="1">
    <location>
        <begin position="405"/>
        <end position="425"/>
    </location>
</feature>
<dbReference type="EMBL" id="BQNB010014959">
    <property type="protein sequence ID" value="GJT34402.1"/>
    <property type="molecule type" value="Genomic_DNA"/>
</dbReference>
<comment type="caution">
    <text evidence="4">The sequence shown here is derived from an EMBL/GenBank/DDBJ whole genome shotgun (WGS) entry which is preliminary data.</text>
</comment>
<dbReference type="GO" id="GO:0003964">
    <property type="term" value="F:RNA-directed DNA polymerase activity"/>
    <property type="evidence" value="ECO:0007669"/>
    <property type="project" value="UniProtKB-KW"/>
</dbReference>